<keyword evidence="3" id="KW-1185">Reference proteome</keyword>
<name>A0A1H3N2J3_9BACT</name>
<reference evidence="2 3" key="1">
    <citation type="submission" date="2016-10" db="EMBL/GenBank/DDBJ databases">
        <authorList>
            <person name="Varghese N."/>
            <person name="Submissions S."/>
        </authorList>
    </citation>
    <scope>NUCLEOTIDE SEQUENCE [LARGE SCALE GENOMIC DNA]</scope>
    <source>
        <strain evidence="2 3">DSM 17997</strain>
    </source>
</reference>
<accession>A0A1H3N2J3</accession>
<evidence type="ECO:0000256" key="1">
    <source>
        <dbReference type="SAM" id="Phobius"/>
    </source>
</evidence>
<keyword evidence="1" id="KW-0812">Transmembrane</keyword>
<evidence type="ECO:0000313" key="3">
    <source>
        <dbReference type="Proteomes" id="UP000199663"/>
    </source>
</evidence>
<dbReference type="Proteomes" id="UP000199663">
    <property type="component" value="Unassembled WGS sequence"/>
</dbReference>
<dbReference type="SUPFAM" id="SSF48317">
    <property type="entry name" value="Acid phosphatase/Vanadium-dependent haloperoxidase"/>
    <property type="match status" value="1"/>
</dbReference>
<evidence type="ECO:0008006" key="4">
    <source>
        <dbReference type="Google" id="ProtNLM"/>
    </source>
</evidence>
<evidence type="ECO:0000313" key="2">
    <source>
        <dbReference type="EMBL" id="SDY82459.1"/>
    </source>
</evidence>
<keyword evidence="1" id="KW-1133">Transmembrane helix</keyword>
<sequence length="173" mass="19297">MLGSIYVVFVSFYRMERPAAILVSGLVIGLVVVPIALHNWRKVKNGKYGNFDVSDQQQRKNFYPFALVLFVVLLLLFYFLQLPSELIMTSLVFFFLLLTMGIVNLKLKASLHAAIAFFISLNLFALSIGFGLALLVFAFAISWSRLVKRSHSLQELVVGGFLGAAFGGISLWV</sequence>
<organism evidence="2 3">
    <name type="scientific">Rhodonellum ikkaensis</name>
    <dbReference type="NCBI Taxonomy" id="336829"/>
    <lineage>
        <taxon>Bacteria</taxon>
        <taxon>Pseudomonadati</taxon>
        <taxon>Bacteroidota</taxon>
        <taxon>Cytophagia</taxon>
        <taxon>Cytophagales</taxon>
        <taxon>Cytophagaceae</taxon>
        <taxon>Rhodonellum</taxon>
    </lineage>
</organism>
<dbReference type="EMBL" id="FNQC01000003">
    <property type="protein sequence ID" value="SDY82459.1"/>
    <property type="molecule type" value="Genomic_DNA"/>
</dbReference>
<feature type="transmembrane region" description="Helical" evidence="1">
    <location>
        <begin position="61"/>
        <end position="80"/>
    </location>
</feature>
<feature type="transmembrane region" description="Helical" evidence="1">
    <location>
        <begin position="153"/>
        <end position="172"/>
    </location>
</feature>
<protein>
    <recommendedName>
        <fullName evidence="4">PAP2 superfamily protein</fullName>
    </recommendedName>
</protein>
<gene>
    <name evidence="2" type="ORF">SAMN05444412_10345</name>
</gene>
<feature type="transmembrane region" description="Helical" evidence="1">
    <location>
        <begin position="86"/>
        <end position="103"/>
    </location>
</feature>
<keyword evidence="1" id="KW-0472">Membrane</keyword>
<comment type="caution">
    <text evidence="2">The sequence shown here is derived from an EMBL/GenBank/DDBJ whole genome shotgun (WGS) entry which is preliminary data.</text>
</comment>
<feature type="transmembrane region" description="Helical" evidence="1">
    <location>
        <begin position="115"/>
        <end position="141"/>
    </location>
</feature>
<dbReference type="InterPro" id="IPR036938">
    <property type="entry name" value="PAP2/HPO_sf"/>
</dbReference>
<proteinExistence type="predicted"/>
<feature type="transmembrane region" description="Helical" evidence="1">
    <location>
        <begin position="20"/>
        <end position="40"/>
    </location>
</feature>